<feature type="compositionally biased region" description="Polar residues" evidence="1">
    <location>
        <begin position="35"/>
        <end position="64"/>
    </location>
</feature>
<evidence type="ECO:0000313" key="2">
    <source>
        <dbReference type="EMBL" id="GKV25490.1"/>
    </source>
</evidence>
<dbReference type="Proteomes" id="UP001054252">
    <property type="component" value="Unassembled WGS sequence"/>
</dbReference>
<organism evidence="2 3">
    <name type="scientific">Rubroshorea leprosula</name>
    <dbReference type="NCBI Taxonomy" id="152421"/>
    <lineage>
        <taxon>Eukaryota</taxon>
        <taxon>Viridiplantae</taxon>
        <taxon>Streptophyta</taxon>
        <taxon>Embryophyta</taxon>
        <taxon>Tracheophyta</taxon>
        <taxon>Spermatophyta</taxon>
        <taxon>Magnoliopsida</taxon>
        <taxon>eudicotyledons</taxon>
        <taxon>Gunneridae</taxon>
        <taxon>Pentapetalae</taxon>
        <taxon>rosids</taxon>
        <taxon>malvids</taxon>
        <taxon>Malvales</taxon>
        <taxon>Dipterocarpaceae</taxon>
        <taxon>Rubroshorea</taxon>
    </lineage>
</organism>
<feature type="compositionally biased region" description="Basic residues" evidence="1">
    <location>
        <begin position="228"/>
        <end position="241"/>
    </location>
</feature>
<dbReference type="AlphaFoldDB" id="A0AAV5KLU2"/>
<name>A0AAV5KLU2_9ROSI</name>
<keyword evidence="3" id="KW-1185">Reference proteome</keyword>
<protein>
    <submittedName>
        <fullName evidence="2">Uncharacterized protein</fullName>
    </submittedName>
</protein>
<dbReference type="PANTHER" id="PTHR37258:SF1">
    <property type="entry name" value="FANTOM PROTEIN"/>
    <property type="match status" value="1"/>
</dbReference>
<dbReference type="PANTHER" id="PTHR37258">
    <property type="entry name" value="FANTOM PROTEIN"/>
    <property type="match status" value="1"/>
</dbReference>
<comment type="caution">
    <text evidence="2">The sequence shown here is derived from an EMBL/GenBank/DDBJ whole genome shotgun (WGS) entry which is preliminary data.</text>
</comment>
<dbReference type="EMBL" id="BPVZ01000069">
    <property type="protein sequence ID" value="GKV25490.1"/>
    <property type="molecule type" value="Genomic_DNA"/>
</dbReference>
<accession>A0AAV5KLU2</accession>
<feature type="region of interest" description="Disordered" evidence="1">
    <location>
        <begin position="228"/>
        <end position="250"/>
    </location>
</feature>
<feature type="compositionally biased region" description="Basic and acidic residues" evidence="1">
    <location>
        <begin position="137"/>
        <end position="150"/>
    </location>
</feature>
<feature type="region of interest" description="Disordered" evidence="1">
    <location>
        <begin position="273"/>
        <end position="330"/>
    </location>
</feature>
<feature type="compositionally biased region" description="Basic residues" evidence="1">
    <location>
        <begin position="306"/>
        <end position="319"/>
    </location>
</feature>
<feature type="compositionally biased region" description="Basic and acidic residues" evidence="1">
    <location>
        <begin position="73"/>
        <end position="84"/>
    </location>
</feature>
<evidence type="ECO:0000256" key="1">
    <source>
        <dbReference type="SAM" id="MobiDB-lite"/>
    </source>
</evidence>
<gene>
    <name evidence="2" type="ORF">SLEP1_g34927</name>
</gene>
<reference evidence="2 3" key="1">
    <citation type="journal article" date="2021" name="Commun. Biol.">
        <title>The genome of Shorea leprosula (Dipterocarpaceae) highlights the ecological relevance of drought in aseasonal tropical rainforests.</title>
        <authorList>
            <person name="Ng K.K.S."/>
            <person name="Kobayashi M.J."/>
            <person name="Fawcett J.A."/>
            <person name="Hatakeyama M."/>
            <person name="Paape T."/>
            <person name="Ng C.H."/>
            <person name="Ang C.C."/>
            <person name="Tnah L.H."/>
            <person name="Lee C.T."/>
            <person name="Nishiyama T."/>
            <person name="Sese J."/>
            <person name="O'Brien M.J."/>
            <person name="Copetti D."/>
            <person name="Mohd Noor M.I."/>
            <person name="Ong R.C."/>
            <person name="Putra M."/>
            <person name="Sireger I.Z."/>
            <person name="Indrioko S."/>
            <person name="Kosugi Y."/>
            <person name="Izuno A."/>
            <person name="Isagi Y."/>
            <person name="Lee S.L."/>
            <person name="Shimizu K.K."/>
        </authorList>
    </citation>
    <scope>NUCLEOTIDE SEQUENCE [LARGE SCALE GENOMIC DNA]</scope>
    <source>
        <strain evidence="2">214</strain>
    </source>
</reference>
<feature type="region of interest" description="Disordered" evidence="1">
    <location>
        <begin position="19"/>
        <end position="84"/>
    </location>
</feature>
<feature type="compositionally biased region" description="Basic and acidic residues" evidence="1">
    <location>
        <begin position="162"/>
        <end position="179"/>
    </location>
</feature>
<sequence length="330" mass="36478">MLCSISTGKSGSNWLERLRSNKGFPSGDNLDLGNFLSNPNSSDSPITNASDSPNSNADTAQSNDIPVENLKPVARERPSETGDKEWLGIMSNVLSELFNMGDRSQSSRFPAKKSSRKQRNPKICITQSSSNGVNMAEEERSSSDCVRRGENILPVKSTLNLGEKRKEAKEESDNNGEARDVEEEPEKGESELVGFSKSEVTVIDTSCGVWKFDKLVFRRKNIWKVRDKKGKSRNFGRKRKGSTCDGNADGNAVCNKKQKIASSELSTLNDASGREYASISTHGSNPEDDKSEQVCIERPSDLNQVPRKRLSRKSRKRRSSVILIKAIPTS</sequence>
<proteinExistence type="predicted"/>
<feature type="compositionally biased region" description="Basic residues" evidence="1">
    <location>
        <begin position="110"/>
        <end position="120"/>
    </location>
</feature>
<evidence type="ECO:0000313" key="3">
    <source>
        <dbReference type="Proteomes" id="UP001054252"/>
    </source>
</evidence>
<feature type="region of interest" description="Disordered" evidence="1">
    <location>
        <begin position="102"/>
        <end position="192"/>
    </location>
</feature>